<protein>
    <recommendedName>
        <fullName evidence="4 13">Error-prone DNA polymerase</fullName>
        <ecNumber evidence="3 13">2.7.7.7</ecNumber>
    </recommendedName>
</protein>
<evidence type="ECO:0000256" key="9">
    <source>
        <dbReference type="ARBA" id="ARBA00022763"/>
    </source>
</evidence>
<comment type="subcellular location">
    <subcellularLocation>
        <location evidence="1 13">Cytoplasm</location>
    </subcellularLocation>
</comment>
<evidence type="ECO:0000256" key="5">
    <source>
        <dbReference type="ARBA" id="ARBA00022490"/>
    </source>
</evidence>
<dbReference type="RefSeq" id="WP_212674663.1">
    <property type="nucleotide sequence ID" value="NZ_JAGSPJ010000002.1"/>
</dbReference>
<dbReference type="Pfam" id="PF02811">
    <property type="entry name" value="PHP"/>
    <property type="match status" value="1"/>
</dbReference>
<keyword evidence="5 13" id="KW-0963">Cytoplasm</keyword>
<dbReference type="InterPro" id="IPR016195">
    <property type="entry name" value="Pol/histidinol_Pase-like"/>
</dbReference>
<dbReference type="InterPro" id="IPR040982">
    <property type="entry name" value="DNA_pol3_finger"/>
</dbReference>
<evidence type="ECO:0000313" key="15">
    <source>
        <dbReference type="EMBL" id="MBR7799512.1"/>
    </source>
</evidence>
<proteinExistence type="inferred from homology"/>
<accession>A0A941E1U5</accession>
<dbReference type="Proteomes" id="UP000678545">
    <property type="component" value="Unassembled WGS sequence"/>
</dbReference>
<feature type="domain" description="Polymerase/histidinol phosphatase N-terminal" evidence="14">
    <location>
        <begin position="6"/>
        <end position="73"/>
    </location>
</feature>
<dbReference type="GO" id="GO:0003887">
    <property type="term" value="F:DNA-directed DNA polymerase activity"/>
    <property type="evidence" value="ECO:0007669"/>
    <property type="project" value="UniProtKB-UniRule"/>
</dbReference>
<dbReference type="CDD" id="cd07434">
    <property type="entry name" value="PHP_PolIIIA_DnaE2"/>
    <property type="match status" value="1"/>
</dbReference>
<evidence type="ECO:0000256" key="7">
    <source>
        <dbReference type="ARBA" id="ARBA00022695"/>
    </source>
</evidence>
<dbReference type="InterPro" id="IPR004365">
    <property type="entry name" value="NA-bd_OB_tRNA"/>
</dbReference>
<evidence type="ECO:0000256" key="8">
    <source>
        <dbReference type="ARBA" id="ARBA00022705"/>
    </source>
</evidence>
<dbReference type="GO" id="GO:0006281">
    <property type="term" value="P:DNA repair"/>
    <property type="evidence" value="ECO:0007669"/>
    <property type="project" value="UniProtKB-UniRule"/>
</dbReference>
<comment type="similarity">
    <text evidence="2 13">Belongs to the DNA polymerase type-C family. DnaE2 subfamily.</text>
</comment>
<dbReference type="PANTHER" id="PTHR32294">
    <property type="entry name" value="DNA POLYMERASE III SUBUNIT ALPHA"/>
    <property type="match status" value="1"/>
</dbReference>
<dbReference type="InterPro" id="IPR004013">
    <property type="entry name" value="PHP_dom"/>
</dbReference>
<dbReference type="Pfam" id="PF14579">
    <property type="entry name" value="HHH_6"/>
    <property type="match status" value="1"/>
</dbReference>
<evidence type="ECO:0000256" key="1">
    <source>
        <dbReference type="ARBA" id="ARBA00004496"/>
    </source>
</evidence>
<keyword evidence="9 13" id="KW-0227">DNA damage</keyword>
<dbReference type="NCBIfam" id="NF004225">
    <property type="entry name" value="PRK05672.1"/>
    <property type="match status" value="1"/>
</dbReference>
<evidence type="ECO:0000256" key="3">
    <source>
        <dbReference type="ARBA" id="ARBA00012417"/>
    </source>
</evidence>
<dbReference type="NCBIfam" id="TIGR00594">
    <property type="entry name" value="polc"/>
    <property type="match status" value="1"/>
</dbReference>
<keyword evidence="10 13" id="KW-0239">DNA-directed DNA polymerase</keyword>
<evidence type="ECO:0000259" key="14">
    <source>
        <dbReference type="SMART" id="SM00481"/>
    </source>
</evidence>
<keyword evidence="7 13" id="KW-0548">Nucleotidyltransferase</keyword>
<keyword evidence="6 13" id="KW-0808">Transferase</keyword>
<sequence length="1052" mass="118770">MFPDYAELYCQTNFSFLHGASHAEELIARAVKLKYRALAITDECSVAGVVRAHEEAQKHQFPLIVGSVFQLQRSQQRVELGRMRLLVLAQNRQGYGNLCELISLARMRADAVKGHYLITPDDFITPPDDLLHIAGLPHCCLILIPDYPLQPEFVLLQADWMARHFPQRTWLGLNLLTQAMDDWQQHHLEQIGIRTGLPLVALGHVCMHVRSRKPLQDTLTAIRLGKAIADCGYDLAPNAEQHLRSRLRLGNIYSASALQETLRIADLCQFSLAELRYEYPDELVPKGHTPASFLRQEVYAGAQHRYPYGVSTEVQNKIEYELHLINDLAYEPYFLTVYDIVRFARSRDILCQGRGSAANSVVCYCLHITEVSPENGILLFERFLSKERGEPPDIDVDFEHQRREEVIQYLYQKYGRHRTALAAAVHTYRPRGALREVGKALGVDAHLIDQLAKSQHWFDSKEALLERFLENGLDPQSHIAQQWAALVNQLLRFPRHLSQHSGGFVIARDKLTRLVPVEKASMEGRSIIQWDKDDLEALGLLKVDVLALGMLSALQRAFKLMQQIPACPKRMQDIPPEDSVTYDMICRADTVGVFQIESRAQMSMLPRLRPRTFYDLVVQVAIVRPGPIQGGMVHPYLKRRQGLEPVVYPKPAIEKVLSRTLGVPIFQEQVMQIAMVAADFSPGEADELRRAMAAWKRKGGLAHYERRIIDTMVKNGYEFEFAHAVFNQMLGFGEYGFPESHAASFALLTYASCWIKCHQPAVFLCALLNSQPMGFYSPSQLIQDAKRHQIVVRPIDVMVSDWDAKLEDIPQRVDIKAQPAVRLGMCLLRGMSQAAALRISKARQQGAFSDISDLARRAQLDRGDLEALASGNALAALSGNRHQALWQAVAAIPDKDLLHPTTLAETPAQLSIPTEAQEILRDYHSTGFTLQRHPLALLRPRLLKQRFLPAEVLQTFQNKQFARACGLVTVRQRPGTAKGVLFITIEDETGPVNVIVWPTLVDQFRQEAMNARLLGVYGIWQTDGQVQHLVAKRLVDMSHLLGNFSAASRDFC</sequence>
<evidence type="ECO:0000256" key="11">
    <source>
        <dbReference type="ARBA" id="ARBA00023204"/>
    </source>
</evidence>
<dbReference type="PANTHER" id="PTHR32294:SF4">
    <property type="entry name" value="ERROR-PRONE DNA POLYMERASE"/>
    <property type="match status" value="1"/>
</dbReference>
<reference evidence="15" key="1">
    <citation type="submission" date="2021-04" db="EMBL/GenBank/DDBJ databases">
        <title>novel species isolated from subtropical streams in China.</title>
        <authorList>
            <person name="Lu H."/>
        </authorList>
    </citation>
    <scope>NUCLEOTIDE SEQUENCE</scope>
    <source>
        <strain evidence="15">FT137W</strain>
    </source>
</reference>
<dbReference type="SMART" id="SM00481">
    <property type="entry name" value="POLIIIAc"/>
    <property type="match status" value="1"/>
</dbReference>
<dbReference type="CDD" id="cd04485">
    <property type="entry name" value="DnaE_OBF"/>
    <property type="match status" value="1"/>
</dbReference>
<keyword evidence="8 13" id="KW-0235">DNA replication</keyword>
<evidence type="ECO:0000313" key="16">
    <source>
        <dbReference type="Proteomes" id="UP000678545"/>
    </source>
</evidence>
<dbReference type="EC" id="2.7.7.7" evidence="3 13"/>
<dbReference type="EMBL" id="JAGSPJ010000002">
    <property type="protein sequence ID" value="MBR7799512.1"/>
    <property type="molecule type" value="Genomic_DNA"/>
</dbReference>
<keyword evidence="16" id="KW-1185">Reference proteome</keyword>
<dbReference type="InterPro" id="IPR003141">
    <property type="entry name" value="Pol/His_phosphatase_N"/>
</dbReference>
<evidence type="ECO:0000256" key="13">
    <source>
        <dbReference type="HAMAP-Rule" id="MF_01902"/>
    </source>
</evidence>
<dbReference type="InterPro" id="IPR004805">
    <property type="entry name" value="DnaE2/DnaE/PolC"/>
</dbReference>
<dbReference type="AlphaFoldDB" id="A0A941E1U5"/>
<evidence type="ECO:0000256" key="2">
    <source>
        <dbReference type="ARBA" id="ARBA00007391"/>
    </source>
</evidence>
<dbReference type="InterPro" id="IPR029460">
    <property type="entry name" value="DNAPol_HHH"/>
</dbReference>
<comment type="caution">
    <text evidence="15">The sequence shown here is derived from an EMBL/GenBank/DDBJ whole genome shotgun (WGS) entry which is preliminary data.</text>
</comment>
<dbReference type="InterPro" id="IPR023073">
    <property type="entry name" value="DnaE2"/>
</dbReference>
<dbReference type="Pfam" id="PF01336">
    <property type="entry name" value="tRNA_anti-codon"/>
    <property type="match status" value="1"/>
</dbReference>
<dbReference type="Pfam" id="PF17657">
    <property type="entry name" value="DNA_pol3_finger"/>
    <property type="match status" value="1"/>
</dbReference>
<dbReference type="Pfam" id="PF07733">
    <property type="entry name" value="DNA_pol3_alpha"/>
    <property type="match status" value="1"/>
</dbReference>
<dbReference type="Gene3D" id="3.20.20.140">
    <property type="entry name" value="Metal-dependent hydrolases"/>
    <property type="match status" value="1"/>
</dbReference>
<keyword evidence="11 13" id="KW-0234">DNA repair</keyword>
<comment type="function">
    <text evidence="13">DNA polymerase involved in damage-induced mutagenesis and translesion synthesis (TLS). It is not the major replicative DNA polymerase.</text>
</comment>
<dbReference type="Gene3D" id="1.10.150.870">
    <property type="match status" value="1"/>
</dbReference>
<comment type="catalytic activity">
    <reaction evidence="12 13">
        <text>DNA(n) + a 2'-deoxyribonucleoside 5'-triphosphate = DNA(n+1) + diphosphate</text>
        <dbReference type="Rhea" id="RHEA:22508"/>
        <dbReference type="Rhea" id="RHEA-COMP:17339"/>
        <dbReference type="Rhea" id="RHEA-COMP:17340"/>
        <dbReference type="ChEBI" id="CHEBI:33019"/>
        <dbReference type="ChEBI" id="CHEBI:61560"/>
        <dbReference type="ChEBI" id="CHEBI:173112"/>
        <dbReference type="EC" id="2.7.7.7"/>
    </reaction>
</comment>
<evidence type="ECO:0000256" key="4">
    <source>
        <dbReference type="ARBA" id="ARBA00017273"/>
    </source>
</evidence>
<name>A0A941E1U5_9BURK</name>
<dbReference type="GO" id="GO:0006260">
    <property type="term" value="P:DNA replication"/>
    <property type="evidence" value="ECO:0007669"/>
    <property type="project" value="UniProtKB-KW"/>
</dbReference>
<dbReference type="GO" id="GO:0003676">
    <property type="term" value="F:nucleic acid binding"/>
    <property type="evidence" value="ECO:0007669"/>
    <property type="project" value="InterPro"/>
</dbReference>
<dbReference type="GO" id="GO:0008408">
    <property type="term" value="F:3'-5' exonuclease activity"/>
    <property type="evidence" value="ECO:0007669"/>
    <property type="project" value="InterPro"/>
</dbReference>
<dbReference type="GO" id="GO:0005737">
    <property type="term" value="C:cytoplasm"/>
    <property type="evidence" value="ECO:0007669"/>
    <property type="project" value="UniProtKB-SubCell"/>
</dbReference>
<dbReference type="InterPro" id="IPR011708">
    <property type="entry name" value="DNA_pol3_alpha_NTPase_dom"/>
</dbReference>
<evidence type="ECO:0000256" key="6">
    <source>
        <dbReference type="ARBA" id="ARBA00022679"/>
    </source>
</evidence>
<evidence type="ECO:0000256" key="10">
    <source>
        <dbReference type="ARBA" id="ARBA00022932"/>
    </source>
</evidence>
<dbReference type="SUPFAM" id="SSF89550">
    <property type="entry name" value="PHP domain-like"/>
    <property type="match status" value="1"/>
</dbReference>
<gene>
    <name evidence="13" type="primary">dnaE2</name>
    <name evidence="15" type="ORF">KDM90_05835</name>
</gene>
<organism evidence="15 16">
    <name type="scientific">Undibacterium fentianense</name>
    <dbReference type="NCBI Taxonomy" id="2828728"/>
    <lineage>
        <taxon>Bacteria</taxon>
        <taxon>Pseudomonadati</taxon>
        <taxon>Pseudomonadota</taxon>
        <taxon>Betaproteobacteria</taxon>
        <taxon>Burkholderiales</taxon>
        <taxon>Oxalobacteraceae</taxon>
        <taxon>Undibacterium</taxon>
    </lineage>
</organism>
<evidence type="ECO:0000256" key="12">
    <source>
        <dbReference type="ARBA" id="ARBA00049244"/>
    </source>
</evidence>
<dbReference type="HAMAP" id="MF_01902">
    <property type="entry name" value="DNApol_error_prone"/>
    <property type="match status" value="1"/>
</dbReference>